<comment type="caution">
    <text evidence="1">The sequence shown here is derived from an EMBL/GenBank/DDBJ whole genome shotgun (WGS) entry which is preliminary data.</text>
</comment>
<gene>
    <name evidence="1" type="ORF">DVH29_09175</name>
</gene>
<sequence>MGVPDWICVHGEPDAVSENRIAQADCLGIMVNIALTLLAFCIDRRGELDDCLNWRRVRGVLAFHPRII</sequence>
<dbReference type="AlphaFoldDB" id="A0A369W3K0"/>
<evidence type="ECO:0000313" key="1">
    <source>
        <dbReference type="EMBL" id="RDE08913.1"/>
    </source>
</evidence>
<proteinExistence type="predicted"/>
<protein>
    <submittedName>
        <fullName evidence="1">Uncharacterized protein</fullName>
    </submittedName>
</protein>
<evidence type="ECO:0000313" key="2">
    <source>
        <dbReference type="Proteomes" id="UP000253759"/>
    </source>
</evidence>
<dbReference type="Proteomes" id="UP000253759">
    <property type="component" value="Unassembled WGS sequence"/>
</dbReference>
<organism evidence="1 2">
    <name type="scientific">Pelagibacterium lacus</name>
    <dbReference type="NCBI Taxonomy" id="2282655"/>
    <lineage>
        <taxon>Bacteria</taxon>
        <taxon>Pseudomonadati</taxon>
        <taxon>Pseudomonadota</taxon>
        <taxon>Alphaproteobacteria</taxon>
        <taxon>Hyphomicrobiales</taxon>
        <taxon>Devosiaceae</taxon>
        <taxon>Pelagibacterium</taxon>
    </lineage>
</organism>
<dbReference type="EMBL" id="QQNH01000010">
    <property type="protein sequence ID" value="RDE08913.1"/>
    <property type="molecule type" value="Genomic_DNA"/>
</dbReference>
<keyword evidence="2" id="KW-1185">Reference proteome</keyword>
<accession>A0A369W3K0</accession>
<reference evidence="2" key="1">
    <citation type="submission" date="2018-07" db="EMBL/GenBank/DDBJ databases">
        <authorList>
            <person name="Liu B.-T."/>
            <person name="Du Z."/>
        </authorList>
    </citation>
    <scope>NUCLEOTIDE SEQUENCE [LARGE SCALE GENOMIC DNA]</scope>
    <source>
        <strain evidence="2">XYN52</strain>
    </source>
</reference>
<name>A0A369W3K0_9HYPH</name>